<proteinExistence type="predicted"/>
<accession>A0AAV9GQU6</accession>
<gene>
    <name evidence="2" type="ORF">QBC34DRAFT_404049</name>
</gene>
<evidence type="ECO:0000313" key="2">
    <source>
        <dbReference type="EMBL" id="KAK4449842.1"/>
    </source>
</evidence>
<keyword evidence="3" id="KW-1185">Reference proteome</keyword>
<evidence type="ECO:0000313" key="3">
    <source>
        <dbReference type="Proteomes" id="UP001321760"/>
    </source>
</evidence>
<reference evidence="2" key="2">
    <citation type="submission" date="2023-05" db="EMBL/GenBank/DDBJ databases">
        <authorList>
            <consortium name="Lawrence Berkeley National Laboratory"/>
            <person name="Steindorff A."/>
            <person name="Hensen N."/>
            <person name="Bonometti L."/>
            <person name="Westerberg I."/>
            <person name="Brannstrom I.O."/>
            <person name="Guillou S."/>
            <person name="Cros-Aarteil S."/>
            <person name="Calhoun S."/>
            <person name="Haridas S."/>
            <person name="Kuo A."/>
            <person name="Mondo S."/>
            <person name="Pangilinan J."/>
            <person name="Riley R."/>
            <person name="Labutti K."/>
            <person name="Andreopoulos B."/>
            <person name="Lipzen A."/>
            <person name="Chen C."/>
            <person name="Yanf M."/>
            <person name="Daum C."/>
            <person name="Ng V."/>
            <person name="Clum A."/>
            <person name="Ohm R."/>
            <person name="Martin F."/>
            <person name="Silar P."/>
            <person name="Natvig D."/>
            <person name="Lalanne C."/>
            <person name="Gautier V."/>
            <person name="Ament-Velasquez S.L."/>
            <person name="Kruys A."/>
            <person name="Hutchinson M.I."/>
            <person name="Powell A.J."/>
            <person name="Barry K."/>
            <person name="Miller A.N."/>
            <person name="Grigoriev I.V."/>
            <person name="Debuchy R."/>
            <person name="Gladieux P."/>
            <person name="Thoren M.H."/>
            <person name="Johannesson H."/>
        </authorList>
    </citation>
    <scope>NUCLEOTIDE SEQUENCE</scope>
    <source>
        <strain evidence="2">PSN243</strain>
    </source>
</reference>
<comment type="caution">
    <text evidence="2">The sequence shown here is derived from an EMBL/GenBank/DDBJ whole genome shotgun (WGS) entry which is preliminary data.</text>
</comment>
<evidence type="ECO:0000256" key="1">
    <source>
        <dbReference type="SAM" id="MobiDB-lite"/>
    </source>
</evidence>
<protein>
    <submittedName>
        <fullName evidence="2">Uncharacterized protein</fullName>
    </submittedName>
</protein>
<dbReference type="Proteomes" id="UP001321760">
    <property type="component" value="Unassembled WGS sequence"/>
</dbReference>
<reference evidence="2" key="1">
    <citation type="journal article" date="2023" name="Mol. Phylogenet. Evol.">
        <title>Genome-scale phylogeny and comparative genomics of the fungal order Sordariales.</title>
        <authorList>
            <person name="Hensen N."/>
            <person name="Bonometti L."/>
            <person name="Westerberg I."/>
            <person name="Brannstrom I.O."/>
            <person name="Guillou S."/>
            <person name="Cros-Aarteil S."/>
            <person name="Calhoun S."/>
            <person name="Haridas S."/>
            <person name="Kuo A."/>
            <person name="Mondo S."/>
            <person name="Pangilinan J."/>
            <person name="Riley R."/>
            <person name="LaButti K."/>
            <person name="Andreopoulos B."/>
            <person name="Lipzen A."/>
            <person name="Chen C."/>
            <person name="Yan M."/>
            <person name="Daum C."/>
            <person name="Ng V."/>
            <person name="Clum A."/>
            <person name="Steindorff A."/>
            <person name="Ohm R.A."/>
            <person name="Martin F."/>
            <person name="Silar P."/>
            <person name="Natvig D.O."/>
            <person name="Lalanne C."/>
            <person name="Gautier V."/>
            <person name="Ament-Velasquez S.L."/>
            <person name="Kruys A."/>
            <person name="Hutchinson M.I."/>
            <person name="Powell A.J."/>
            <person name="Barry K."/>
            <person name="Miller A.N."/>
            <person name="Grigoriev I.V."/>
            <person name="Debuchy R."/>
            <person name="Gladieux P."/>
            <person name="Hiltunen Thoren M."/>
            <person name="Johannesson H."/>
        </authorList>
    </citation>
    <scope>NUCLEOTIDE SEQUENCE</scope>
    <source>
        <strain evidence="2">PSN243</strain>
    </source>
</reference>
<feature type="compositionally biased region" description="Low complexity" evidence="1">
    <location>
        <begin position="14"/>
        <end position="26"/>
    </location>
</feature>
<feature type="region of interest" description="Disordered" evidence="1">
    <location>
        <begin position="1"/>
        <end position="44"/>
    </location>
</feature>
<dbReference type="AlphaFoldDB" id="A0AAV9GQU6"/>
<sequence length="254" mass="28421">MTPHEVPAVPIPNDAAASVVPAPDPDSSSDSDSDTSSLEEWEYNNKDKPIEKFSPAISAIITATRNAFSSSPSLPANPTPEQFTTFQSYWHSVFTSLLDAITTDPTIPEFLTEPPVKQFAINLFTQDPNCELTCPCCLPIVEPSILVENTQGVTKGDLVVAMRDYLYGEEAPGVYEDESWEPMKGALVYGRDWMSQGRDANGDVRVHYAKCPKVWVYCVDSGAFWERSEKERERWEKFEEREAKAAEEREIDGQ</sequence>
<dbReference type="EMBL" id="MU865935">
    <property type="protein sequence ID" value="KAK4449842.1"/>
    <property type="molecule type" value="Genomic_DNA"/>
</dbReference>
<organism evidence="2 3">
    <name type="scientific">Podospora aff. communis PSN243</name>
    <dbReference type="NCBI Taxonomy" id="3040156"/>
    <lineage>
        <taxon>Eukaryota</taxon>
        <taxon>Fungi</taxon>
        <taxon>Dikarya</taxon>
        <taxon>Ascomycota</taxon>
        <taxon>Pezizomycotina</taxon>
        <taxon>Sordariomycetes</taxon>
        <taxon>Sordariomycetidae</taxon>
        <taxon>Sordariales</taxon>
        <taxon>Podosporaceae</taxon>
        <taxon>Podospora</taxon>
    </lineage>
</organism>
<name>A0AAV9GQU6_9PEZI</name>
<feature type="compositionally biased region" description="Acidic residues" evidence="1">
    <location>
        <begin position="27"/>
        <end position="42"/>
    </location>
</feature>